<accession>A0A806X527</accession>
<dbReference type="PANTHER" id="PTHR34413">
    <property type="entry name" value="PROPHAGE TAIL FIBER ASSEMBLY PROTEIN HOMOLOG TFAE-RELATED-RELATED"/>
    <property type="match status" value="1"/>
</dbReference>
<name>A0A806X527_9ENTR</name>
<dbReference type="InterPro" id="IPR003458">
    <property type="entry name" value="Phage_T4_Gp38_tail_assem"/>
</dbReference>
<organism evidence="1 2">
    <name type="scientific">[Enterobacter] lignolyticus</name>
    <dbReference type="NCBI Taxonomy" id="1334193"/>
    <lineage>
        <taxon>Bacteria</taxon>
        <taxon>Pseudomonadati</taxon>
        <taxon>Pseudomonadota</taxon>
        <taxon>Gammaproteobacteria</taxon>
        <taxon>Enterobacterales</taxon>
        <taxon>Enterobacteriaceae</taxon>
        <taxon>Pluralibacter</taxon>
    </lineage>
</organism>
<dbReference type="InterPro" id="IPR051220">
    <property type="entry name" value="TFA_Chaperone"/>
</dbReference>
<dbReference type="PANTHER" id="PTHR34413:SF2">
    <property type="entry name" value="PROPHAGE TAIL FIBER ASSEMBLY PROTEIN HOMOLOG TFAE-RELATED"/>
    <property type="match status" value="1"/>
</dbReference>
<protein>
    <submittedName>
        <fullName evidence="1">Phage tail protein</fullName>
    </submittedName>
</protein>
<proteinExistence type="predicted"/>
<sequence>MPDIFDKNGNAIEITVVTVYGYNGQNGEFTGAYDVRVMAGTGIPGLSTLLPVPEVQEREVAVYADNKWTVEPDFRAETVYSTSTGEPAAVDYIGPLHAGYTDVAPATPFDKWNGAEWVADTDAQHAADVAAAEQQKAALRQSADAEIDWRQDAVGAGIATEEETAALTDWKKYRVQLMRVDTSKAPDIVWPPVPE</sequence>
<gene>
    <name evidence="1" type="ORF">AO703_05905</name>
</gene>
<dbReference type="OrthoDB" id="8596093at2"/>
<evidence type="ECO:0000313" key="1">
    <source>
        <dbReference type="EMBL" id="ALR75852.1"/>
    </source>
</evidence>
<evidence type="ECO:0000313" key="2">
    <source>
        <dbReference type="Proteomes" id="UP000069162"/>
    </source>
</evidence>
<dbReference type="KEGG" id="kle:AO703_05905"/>
<dbReference type="EMBL" id="CP012871">
    <property type="protein sequence ID" value="ALR75852.1"/>
    <property type="molecule type" value="Genomic_DNA"/>
</dbReference>
<dbReference type="Proteomes" id="UP000069162">
    <property type="component" value="Chromosome"/>
</dbReference>
<dbReference type="Pfam" id="PF02413">
    <property type="entry name" value="Caudo_TAP"/>
    <property type="match status" value="1"/>
</dbReference>
<dbReference type="RefSeq" id="WP_062740587.1">
    <property type="nucleotide sequence ID" value="NZ_CP012871.1"/>
</dbReference>
<dbReference type="AlphaFoldDB" id="A0A806X527"/>
<reference evidence="2" key="1">
    <citation type="submission" date="2015-10" db="EMBL/GenBank/DDBJ databases">
        <title>Complete Genome Sequencing of Klebsiella sp. strain G5.</title>
        <authorList>
            <person name="Chan K.-G."/>
            <person name="Chen J.-W."/>
        </authorList>
    </citation>
    <scope>NUCLEOTIDE SEQUENCE [LARGE SCALE GENOMIC DNA]</scope>
    <source>
        <strain evidence="2">G5</strain>
    </source>
</reference>